<sequence>MVKKICPVCDLPVNEVNYCPRCRRVVKKPVSWEVNYLLNEKRNQQAMPAGLPQAGRLTVNQPAANPSVTGKRQSNTLLFILILAFAIVIMAGVIFSCAVYSVAFDEDDYETATGYDDYGYRDLDETEVIAAGERCSGFDHFEADGRGIADSMAQFLEKGDYGYQISSNETYSDNYEMNEDSGPVTYYETVESVYLIPNTADGESSDEEEYEYVDINYDTATGELHRYVSYLGNQEASLAYLEQFLMLTEAACGIQTEQSSIPSIMEQAQSRLNQQEGAYILEGIFDINLYFYEDRIQIYVSYNNPEAVKNQET</sequence>
<feature type="transmembrane region" description="Helical" evidence="1">
    <location>
        <begin position="77"/>
        <end position="103"/>
    </location>
</feature>
<evidence type="ECO:0000313" key="3">
    <source>
        <dbReference type="Proteomes" id="UP000260680"/>
    </source>
</evidence>
<name>A0A3E2NAT6_9FIRM</name>
<protein>
    <submittedName>
        <fullName evidence="2">Uncharacterized protein</fullName>
    </submittedName>
</protein>
<proteinExistence type="predicted"/>
<dbReference type="AlphaFoldDB" id="A0A3E2NAT6"/>
<evidence type="ECO:0000256" key="1">
    <source>
        <dbReference type="SAM" id="Phobius"/>
    </source>
</evidence>
<accession>A0A3E2NAT6</accession>
<keyword evidence="1" id="KW-0472">Membrane</keyword>
<evidence type="ECO:0000313" key="2">
    <source>
        <dbReference type="EMBL" id="RFZ78020.1"/>
    </source>
</evidence>
<dbReference type="RefSeq" id="WP_117417915.1">
    <property type="nucleotide sequence ID" value="NZ_QOHO01000049.1"/>
</dbReference>
<comment type="caution">
    <text evidence="2">The sequence shown here is derived from an EMBL/GenBank/DDBJ whole genome shotgun (WGS) entry which is preliminary data.</text>
</comment>
<keyword evidence="1" id="KW-1133">Transmembrane helix</keyword>
<reference evidence="2 3" key="1">
    <citation type="submission" date="2018-07" db="EMBL/GenBank/DDBJ databases">
        <title>New species, Clostridium PI-S10-A1B.</title>
        <authorList>
            <person name="Krishna G."/>
            <person name="Summeta K."/>
            <person name="Shikha S."/>
            <person name="Prabhu P.B."/>
            <person name="Suresh K."/>
        </authorList>
    </citation>
    <scope>NUCLEOTIDE SEQUENCE [LARGE SCALE GENOMIC DNA]</scope>
    <source>
        <strain evidence="2 3">PI-S10-A1B</strain>
    </source>
</reference>
<dbReference type="Proteomes" id="UP000260680">
    <property type="component" value="Unassembled WGS sequence"/>
</dbReference>
<organism evidence="2 3">
    <name type="scientific">Lacrimispora amygdalina</name>
    <dbReference type="NCBI Taxonomy" id="253257"/>
    <lineage>
        <taxon>Bacteria</taxon>
        <taxon>Bacillati</taxon>
        <taxon>Bacillota</taxon>
        <taxon>Clostridia</taxon>
        <taxon>Lachnospirales</taxon>
        <taxon>Lachnospiraceae</taxon>
        <taxon>Lacrimispora</taxon>
    </lineage>
</organism>
<gene>
    <name evidence="2" type="ORF">DS742_15645</name>
</gene>
<keyword evidence="1" id="KW-0812">Transmembrane</keyword>
<dbReference type="OrthoDB" id="1938667at2"/>
<dbReference type="EMBL" id="QOHO01000049">
    <property type="protein sequence ID" value="RFZ78020.1"/>
    <property type="molecule type" value="Genomic_DNA"/>
</dbReference>